<evidence type="ECO:0000313" key="3">
    <source>
        <dbReference type="Proteomes" id="UP000034883"/>
    </source>
</evidence>
<dbReference type="STRING" id="927083.DB32_002794"/>
<dbReference type="Proteomes" id="UP000034883">
    <property type="component" value="Chromosome"/>
</dbReference>
<organism evidence="2 3">
    <name type="scientific">Sandaracinus amylolyticus</name>
    <dbReference type="NCBI Taxonomy" id="927083"/>
    <lineage>
        <taxon>Bacteria</taxon>
        <taxon>Pseudomonadati</taxon>
        <taxon>Myxococcota</taxon>
        <taxon>Polyangia</taxon>
        <taxon>Polyangiales</taxon>
        <taxon>Sandaracinaceae</taxon>
        <taxon>Sandaracinus</taxon>
    </lineage>
</organism>
<gene>
    <name evidence="2" type="ORF">DB32_002794</name>
</gene>
<feature type="compositionally biased region" description="Acidic residues" evidence="1">
    <location>
        <begin position="39"/>
        <end position="49"/>
    </location>
</feature>
<protein>
    <recommendedName>
        <fullName evidence="4">Lipoprotein</fullName>
    </recommendedName>
</protein>
<dbReference type="KEGG" id="samy:DB32_002794"/>
<dbReference type="EMBL" id="CP011125">
    <property type="protein sequence ID" value="AKF05645.1"/>
    <property type="molecule type" value="Genomic_DNA"/>
</dbReference>
<accession>A0A0F6YIZ4</accession>
<keyword evidence="3" id="KW-1185">Reference proteome</keyword>
<evidence type="ECO:0008006" key="4">
    <source>
        <dbReference type="Google" id="ProtNLM"/>
    </source>
</evidence>
<feature type="region of interest" description="Disordered" evidence="1">
    <location>
        <begin position="20"/>
        <end position="72"/>
    </location>
</feature>
<evidence type="ECO:0000313" key="2">
    <source>
        <dbReference type="EMBL" id="AKF05645.1"/>
    </source>
</evidence>
<dbReference type="PROSITE" id="PS51257">
    <property type="entry name" value="PROKAR_LIPOPROTEIN"/>
    <property type="match status" value="1"/>
</dbReference>
<dbReference type="AlphaFoldDB" id="A0A0F6YIZ4"/>
<proteinExistence type="predicted"/>
<name>A0A0F6YIZ4_9BACT</name>
<sequence length="118" mass="12628">MMRTTTIVTLLALLALGCERENPAPPDAGGRRDAQVDSGDLDGGPDPEPTDAQVDAQLPDRELPDGGECTSRPDCWSCLPTEPEHFLNGCTDSTCIEFPVTQARLPRLRADGTVPPLD</sequence>
<reference evidence="2 3" key="1">
    <citation type="submission" date="2015-03" db="EMBL/GenBank/DDBJ databases">
        <title>Genome assembly of Sandaracinus amylolyticus DSM 53668.</title>
        <authorList>
            <person name="Sharma G."/>
            <person name="Subramanian S."/>
        </authorList>
    </citation>
    <scope>NUCLEOTIDE SEQUENCE [LARGE SCALE GENOMIC DNA]</scope>
    <source>
        <strain evidence="2 3">DSM 53668</strain>
    </source>
</reference>
<evidence type="ECO:0000256" key="1">
    <source>
        <dbReference type="SAM" id="MobiDB-lite"/>
    </source>
</evidence>